<dbReference type="STRING" id="1123029.SAMN02745172_01059"/>
<accession>A0A1M7ZCE3</accession>
<dbReference type="EMBL" id="FRXO01000002">
    <property type="protein sequence ID" value="SHO62479.1"/>
    <property type="molecule type" value="Genomic_DNA"/>
</dbReference>
<dbReference type="OrthoDB" id="9799538at2"/>
<feature type="domain" description="GST N-terminal" evidence="1">
    <location>
        <begin position="3"/>
        <end position="83"/>
    </location>
</feature>
<dbReference type="GO" id="GO:0006749">
    <property type="term" value="P:glutathione metabolic process"/>
    <property type="evidence" value="ECO:0007669"/>
    <property type="project" value="TreeGrafter"/>
</dbReference>
<evidence type="ECO:0000313" key="3">
    <source>
        <dbReference type="Proteomes" id="UP000186406"/>
    </source>
</evidence>
<dbReference type="Gene3D" id="3.40.30.10">
    <property type="entry name" value="Glutaredoxin"/>
    <property type="match status" value="1"/>
</dbReference>
<dbReference type="PANTHER" id="PTHR42673">
    <property type="entry name" value="MALEYLACETOACETATE ISOMERASE"/>
    <property type="match status" value="1"/>
</dbReference>
<evidence type="ECO:0000259" key="1">
    <source>
        <dbReference type="PROSITE" id="PS50404"/>
    </source>
</evidence>
<dbReference type="SFLD" id="SFLDS00019">
    <property type="entry name" value="Glutathione_Transferase_(cytos"/>
    <property type="match status" value="1"/>
</dbReference>
<dbReference type="Pfam" id="PF13409">
    <property type="entry name" value="GST_N_2"/>
    <property type="match status" value="1"/>
</dbReference>
<dbReference type="CDD" id="cd03043">
    <property type="entry name" value="GST_N_1"/>
    <property type="match status" value="1"/>
</dbReference>
<gene>
    <name evidence="2" type="ORF">SAMN02745172_01059</name>
</gene>
<reference evidence="2 3" key="1">
    <citation type="submission" date="2016-12" db="EMBL/GenBank/DDBJ databases">
        <authorList>
            <person name="Song W.-J."/>
            <person name="Kurnit D.M."/>
        </authorList>
    </citation>
    <scope>NUCLEOTIDE SEQUENCE [LARGE SCALE GENOMIC DNA]</scope>
    <source>
        <strain evidence="2 3">DSM 19599</strain>
    </source>
</reference>
<dbReference type="PROSITE" id="PS50404">
    <property type="entry name" value="GST_NTER"/>
    <property type="match status" value="1"/>
</dbReference>
<dbReference type="Proteomes" id="UP000186406">
    <property type="component" value="Unassembled WGS sequence"/>
</dbReference>
<dbReference type="PANTHER" id="PTHR42673:SF4">
    <property type="entry name" value="MALEYLACETOACETATE ISOMERASE"/>
    <property type="match status" value="1"/>
</dbReference>
<dbReference type="GO" id="GO:0004364">
    <property type="term" value="F:glutathione transferase activity"/>
    <property type="evidence" value="ECO:0007669"/>
    <property type="project" value="TreeGrafter"/>
</dbReference>
<protein>
    <submittedName>
        <fullName evidence="2">Glutathione S-transferase</fullName>
    </submittedName>
</protein>
<dbReference type="SUPFAM" id="SSF52833">
    <property type="entry name" value="Thioredoxin-like"/>
    <property type="match status" value="1"/>
</dbReference>
<keyword evidence="3" id="KW-1185">Reference proteome</keyword>
<evidence type="ECO:0000313" key="2">
    <source>
        <dbReference type="EMBL" id="SHO62479.1"/>
    </source>
</evidence>
<dbReference type="Pfam" id="PF13410">
    <property type="entry name" value="GST_C_2"/>
    <property type="match status" value="1"/>
</dbReference>
<proteinExistence type="predicted"/>
<dbReference type="InterPro" id="IPR040079">
    <property type="entry name" value="Glutathione_S-Trfase"/>
</dbReference>
<dbReference type="AlphaFoldDB" id="A0A1M7ZCE3"/>
<dbReference type="GO" id="GO:0006559">
    <property type="term" value="P:L-phenylalanine catabolic process"/>
    <property type="evidence" value="ECO:0007669"/>
    <property type="project" value="TreeGrafter"/>
</dbReference>
<dbReference type="InterPro" id="IPR004045">
    <property type="entry name" value="Glutathione_S-Trfase_N"/>
</dbReference>
<dbReference type="GO" id="GO:0016034">
    <property type="term" value="F:maleylacetoacetate isomerase activity"/>
    <property type="evidence" value="ECO:0007669"/>
    <property type="project" value="TreeGrafter"/>
</dbReference>
<sequence length="218" mass="24509">MPLHLVIANKRYSSWSLRAWLTLAHFEIPFTETLIPLDEPDTHARILEVSPSGRVPCLIDGPIRIWESLAIIEYLAERFPEHPVWPRSVGARAHARAISSEMHAGFMALRSACPMNLGRRFPRADRGGEAAKRDVARLEQLWRDARATFADDRPFLFGPFSAADAMFAPVVTRLDRYDIEVAPDTRAYMDAVLALPAMLAWTEAAEAETMIVPSDEVE</sequence>
<keyword evidence="2" id="KW-0808">Transferase</keyword>
<organism evidence="2 3">
    <name type="scientific">Pseudoxanthobacter soli DSM 19599</name>
    <dbReference type="NCBI Taxonomy" id="1123029"/>
    <lineage>
        <taxon>Bacteria</taxon>
        <taxon>Pseudomonadati</taxon>
        <taxon>Pseudomonadota</taxon>
        <taxon>Alphaproteobacteria</taxon>
        <taxon>Hyphomicrobiales</taxon>
        <taxon>Segnochrobactraceae</taxon>
        <taxon>Pseudoxanthobacter</taxon>
    </lineage>
</organism>
<name>A0A1M7ZCE3_9HYPH</name>
<dbReference type="Gene3D" id="1.20.1050.10">
    <property type="match status" value="1"/>
</dbReference>
<dbReference type="InterPro" id="IPR036282">
    <property type="entry name" value="Glutathione-S-Trfase_C_sf"/>
</dbReference>
<dbReference type="CDD" id="cd03194">
    <property type="entry name" value="GST_C_3"/>
    <property type="match status" value="1"/>
</dbReference>
<dbReference type="InterPro" id="IPR036249">
    <property type="entry name" value="Thioredoxin-like_sf"/>
</dbReference>
<dbReference type="RefSeq" id="WP_073626337.1">
    <property type="nucleotide sequence ID" value="NZ_FRXO01000002.1"/>
</dbReference>
<dbReference type="SUPFAM" id="SSF47616">
    <property type="entry name" value="GST C-terminal domain-like"/>
    <property type="match status" value="1"/>
</dbReference>